<dbReference type="HAMAP" id="MF_00161">
    <property type="entry name" value="LspA"/>
    <property type="match status" value="1"/>
</dbReference>
<name>A0A1I5SEC1_9FIRM</name>
<dbReference type="EC" id="3.4.23.36" evidence="9"/>
<evidence type="ECO:0000256" key="2">
    <source>
        <dbReference type="ARBA" id="ARBA00022475"/>
    </source>
</evidence>
<dbReference type="Pfam" id="PF01252">
    <property type="entry name" value="Peptidase_A8"/>
    <property type="match status" value="1"/>
</dbReference>
<comment type="pathway">
    <text evidence="9">Protein modification; lipoprotein biosynthesis (signal peptide cleavage).</text>
</comment>
<dbReference type="PROSITE" id="PS00855">
    <property type="entry name" value="SPASE_II"/>
    <property type="match status" value="1"/>
</dbReference>
<keyword evidence="7 9" id="KW-1133">Transmembrane helix</keyword>
<evidence type="ECO:0000256" key="3">
    <source>
        <dbReference type="ARBA" id="ARBA00022670"/>
    </source>
</evidence>
<protein>
    <recommendedName>
        <fullName evidence="9">Lipoprotein signal peptidase</fullName>
        <ecNumber evidence="9">3.4.23.36</ecNumber>
    </recommendedName>
    <alternativeName>
        <fullName evidence="9">Prolipoprotein signal peptidase</fullName>
    </alternativeName>
    <alternativeName>
        <fullName evidence="9">Signal peptidase II</fullName>
        <shortName evidence="9">SPase II</shortName>
    </alternativeName>
</protein>
<feature type="transmembrane region" description="Helical" evidence="9">
    <location>
        <begin position="83"/>
        <end position="101"/>
    </location>
</feature>
<evidence type="ECO:0000256" key="10">
    <source>
        <dbReference type="RuleBase" id="RU000594"/>
    </source>
</evidence>
<dbReference type="InterPro" id="IPR001872">
    <property type="entry name" value="Peptidase_A8"/>
</dbReference>
<dbReference type="STRING" id="937334.SAMN05444406_102101"/>
<reference evidence="12 13" key="1">
    <citation type="submission" date="2016-10" db="EMBL/GenBank/DDBJ databases">
        <authorList>
            <person name="de Groot N.N."/>
        </authorList>
    </citation>
    <scope>NUCLEOTIDE SEQUENCE [LARGE SCALE GENOMIC DNA]</scope>
    <source>
        <strain evidence="12 13">DSM 20678</strain>
    </source>
</reference>
<keyword evidence="2 9" id="KW-1003">Cell membrane</keyword>
<evidence type="ECO:0000256" key="4">
    <source>
        <dbReference type="ARBA" id="ARBA00022692"/>
    </source>
</evidence>
<comment type="subcellular location">
    <subcellularLocation>
        <location evidence="9">Cell membrane</location>
        <topology evidence="9">Multi-pass membrane protein</topology>
    </subcellularLocation>
</comment>
<evidence type="ECO:0000313" key="13">
    <source>
        <dbReference type="Proteomes" id="UP000198577"/>
    </source>
</evidence>
<feature type="active site" evidence="9">
    <location>
        <position position="111"/>
    </location>
</feature>
<comment type="similarity">
    <text evidence="1 9 11">Belongs to the peptidase A8 family.</text>
</comment>
<organism evidence="12 13">
    <name type="scientific">Caldicoprobacter faecalis</name>
    <dbReference type="NCBI Taxonomy" id="937334"/>
    <lineage>
        <taxon>Bacteria</taxon>
        <taxon>Bacillati</taxon>
        <taxon>Bacillota</taxon>
        <taxon>Clostridia</taxon>
        <taxon>Caldicoprobacterales</taxon>
        <taxon>Caldicoprobacteraceae</taxon>
        <taxon>Caldicoprobacter</taxon>
    </lineage>
</organism>
<dbReference type="GO" id="GO:0004190">
    <property type="term" value="F:aspartic-type endopeptidase activity"/>
    <property type="evidence" value="ECO:0007669"/>
    <property type="project" value="UniProtKB-UniRule"/>
</dbReference>
<comment type="function">
    <text evidence="9 10">This protein specifically catalyzes the removal of signal peptides from prolipoproteins.</text>
</comment>
<evidence type="ECO:0000256" key="7">
    <source>
        <dbReference type="ARBA" id="ARBA00022989"/>
    </source>
</evidence>
<feature type="transmembrane region" description="Helical" evidence="9">
    <location>
        <begin position="121"/>
        <end position="143"/>
    </location>
</feature>
<dbReference type="Proteomes" id="UP000198577">
    <property type="component" value="Unassembled WGS sequence"/>
</dbReference>
<dbReference type="GO" id="GO:0005886">
    <property type="term" value="C:plasma membrane"/>
    <property type="evidence" value="ECO:0007669"/>
    <property type="project" value="UniProtKB-SubCell"/>
</dbReference>
<dbReference type="PRINTS" id="PR00781">
    <property type="entry name" value="LIPOSIGPTASE"/>
</dbReference>
<sequence>MLQVFIVAFIVVLDQVTKYLAKTYLKPVGSIPLIPNVFHFTYVENRGAAFGILQNQRWLFIVLTVVVSAVIVYYLFTRSQESIVLTIALSMILGGAIGNLIDRLRLGYVVDMLHFVLIDYPVFNVADSFVVIGTILLAYYILFMADSRERQLS</sequence>
<evidence type="ECO:0000256" key="1">
    <source>
        <dbReference type="ARBA" id="ARBA00006139"/>
    </source>
</evidence>
<keyword evidence="6 9" id="KW-0378">Hydrolase</keyword>
<keyword evidence="13" id="KW-1185">Reference proteome</keyword>
<evidence type="ECO:0000256" key="11">
    <source>
        <dbReference type="RuleBase" id="RU004181"/>
    </source>
</evidence>
<evidence type="ECO:0000313" key="12">
    <source>
        <dbReference type="EMBL" id="SFP69063.1"/>
    </source>
</evidence>
<dbReference type="NCBIfam" id="TIGR00077">
    <property type="entry name" value="lspA"/>
    <property type="match status" value="1"/>
</dbReference>
<proteinExistence type="inferred from homology"/>
<dbReference type="UniPathway" id="UPA00665"/>
<dbReference type="AlphaFoldDB" id="A0A1I5SEC1"/>
<dbReference type="EMBL" id="FOXR01000002">
    <property type="protein sequence ID" value="SFP69063.1"/>
    <property type="molecule type" value="Genomic_DNA"/>
</dbReference>
<keyword evidence="5 9" id="KW-0064">Aspartyl protease</keyword>
<dbReference type="PANTHER" id="PTHR33695:SF1">
    <property type="entry name" value="LIPOPROTEIN SIGNAL PEPTIDASE"/>
    <property type="match status" value="1"/>
</dbReference>
<comment type="catalytic activity">
    <reaction evidence="9 10">
        <text>Release of signal peptides from bacterial membrane prolipoproteins. Hydrolyzes -Xaa-Yaa-Zaa-|-(S,diacylglyceryl)Cys-, in which Xaa is hydrophobic (preferably Leu), and Yaa (Ala or Ser) and Zaa (Gly or Ala) have small, neutral side chains.</text>
        <dbReference type="EC" id="3.4.23.36"/>
    </reaction>
</comment>
<keyword evidence="4 9" id="KW-0812">Transmembrane</keyword>
<dbReference type="PANTHER" id="PTHR33695">
    <property type="entry name" value="LIPOPROTEIN SIGNAL PEPTIDASE"/>
    <property type="match status" value="1"/>
</dbReference>
<evidence type="ECO:0000256" key="6">
    <source>
        <dbReference type="ARBA" id="ARBA00022801"/>
    </source>
</evidence>
<keyword evidence="8 9" id="KW-0472">Membrane</keyword>
<evidence type="ECO:0000256" key="5">
    <source>
        <dbReference type="ARBA" id="ARBA00022750"/>
    </source>
</evidence>
<feature type="active site" evidence="9">
    <location>
        <position position="127"/>
    </location>
</feature>
<evidence type="ECO:0000256" key="8">
    <source>
        <dbReference type="ARBA" id="ARBA00023136"/>
    </source>
</evidence>
<evidence type="ECO:0000256" key="9">
    <source>
        <dbReference type="HAMAP-Rule" id="MF_00161"/>
    </source>
</evidence>
<accession>A0A1I5SEC1</accession>
<dbReference type="GO" id="GO:0006508">
    <property type="term" value="P:proteolysis"/>
    <property type="evidence" value="ECO:0007669"/>
    <property type="project" value="UniProtKB-KW"/>
</dbReference>
<feature type="transmembrane region" description="Helical" evidence="9">
    <location>
        <begin position="58"/>
        <end position="76"/>
    </location>
</feature>
<keyword evidence="3 9" id="KW-0645">Protease</keyword>
<gene>
    <name evidence="9" type="primary">lspA</name>
    <name evidence="12" type="ORF">SAMN05444406_102101</name>
</gene>
<comment type="caution">
    <text evidence="9">Lacks conserved residue(s) required for the propagation of feature annotation.</text>
</comment>